<proteinExistence type="predicted"/>
<name>A0A8C8E6K0_9STRI</name>
<evidence type="ECO:0000256" key="4">
    <source>
        <dbReference type="ARBA" id="ARBA00022692"/>
    </source>
</evidence>
<evidence type="ECO:0000256" key="6">
    <source>
        <dbReference type="ARBA" id="ARBA00022771"/>
    </source>
</evidence>
<keyword evidence="5" id="KW-0479">Metal-binding</keyword>
<evidence type="ECO:0000256" key="3">
    <source>
        <dbReference type="ARBA" id="ARBA00022679"/>
    </source>
</evidence>
<evidence type="ECO:0000256" key="2">
    <source>
        <dbReference type="ARBA" id="ARBA00004906"/>
    </source>
</evidence>
<accession>A0A8C8E6K0</accession>
<evidence type="ECO:0000259" key="10">
    <source>
        <dbReference type="Pfam" id="PF25563"/>
    </source>
</evidence>
<keyword evidence="12" id="KW-1185">Reference proteome</keyword>
<keyword evidence="7" id="KW-0862">Zinc</keyword>
<evidence type="ECO:0000256" key="7">
    <source>
        <dbReference type="ARBA" id="ARBA00022833"/>
    </source>
</evidence>
<evidence type="ECO:0000256" key="5">
    <source>
        <dbReference type="ARBA" id="ARBA00022723"/>
    </source>
</evidence>
<keyword evidence="3" id="KW-0808">Transferase</keyword>
<reference evidence="11" key="2">
    <citation type="submission" date="2025-09" db="UniProtKB">
        <authorList>
            <consortium name="Ensembl"/>
        </authorList>
    </citation>
    <scope>IDENTIFICATION</scope>
</reference>
<organism evidence="11 12">
    <name type="scientific">Otus sunia</name>
    <name type="common">Oriental scops-owl</name>
    <dbReference type="NCBI Taxonomy" id="257818"/>
    <lineage>
        <taxon>Eukaryota</taxon>
        <taxon>Metazoa</taxon>
        <taxon>Chordata</taxon>
        <taxon>Craniata</taxon>
        <taxon>Vertebrata</taxon>
        <taxon>Euteleostomi</taxon>
        <taxon>Archelosauria</taxon>
        <taxon>Archosauria</taxon>
        <taxon>Dinosauria</taxon>
        <taxon>Saurischia</taxon>
        <taxon>Theropoda</taxon>
        <taxon>Coelurosauria</taxon>
        <taxon>Aves</taxon>
        <taxon>Neognathae</taxon>
        <taxon>Neoaves</taxon>
        <taxon>Telluraves</taxon>
        <taxon>Strigiformes</taxon>
        <taxon>Strigidae</taxon>
        <taxon>Otus</taxon>
    </lineage>
</organism>
<sequence>MLCTAAVMAGSLALTTAVVAHAYYLKHQFYPTVVYLTKSSPSMAVKRRQRRVLLLGGDPGTPQKWGVGGKSLVSLFFPPRILTPRTPLAPLRGDFAPQDSFRSSLGEF</sequence>
<comment type="pathway">
    <text evidence="2">Protein modification; protein ubiquitination.</text>
</comment>
<evidence type="ECO:0000313" key="12">
    <source>
        <dbReference type="Proteomes" id="UP000694552"/>
    </source>
</evidence>
<dbReference type="InterPro" id="IPR057992">
    <property type="entry name" value="TPR_SYVN1_N"/>
</dbReference>
<keyword evidence="6" id="KW-0863">Zinc-finger</keyword>
<dbReference type="Proteomes" id="UP000694552">
    <property type="component" value="Unplaced"/>
</dbReference>
<comment type="subcellular location">
    <subcellularLocation>
        <location evidence="1">Membrane</location>
    </subcellularLocation>
</comment>
<evidence type="ECO:0000256" key="9">
    <source>
        <dbReference type="ARBA" id="ARBA00023136"/>
    </source>
</evidence>
<dbReference type="Ensembl" id="ENSOSUT00000005043.1">
    <property type="protein sequence ID" value="ENSOSUP00000004881.1"/>
    <property type="gene ID" value="ENSOSUG00000003605.1"/>
</dbReference>
<evidence type="ECO:0000313" key="11">
    <source>
        <dbReference type="Ensembl" id="ENSOSUP00000004881.1"/>
    </source>
</evidence>
<keyword evidence="4" id="KW-0812">Transmembrane</keyword>
<dbReference type="Pfam" id="PF25563">
    <property type="entry name" value="TPR_SYVN1_N"/>
    <property type="match status" value="1"/>
</dbReference>
<feature type="domain" description="E3 ubiquitin-protein ligase synoviolin-like TPR repeats" evidence="10">
    <location>
        <begin position="6"/>
        <end position="45"/>
    </location>
</feature>
<reference evidence="11" key="1">
    <citation type="submission" date="2025-08" db="UniProtKB">
        <authorList>
            <consortium name="Ensembl"/>
        </authorList>
    </citation>
    <scope>IDENTIFICATION</scope>
</reference>
<keyword evidence="8" id="KW-1133">Transmembrane helix</keyword>
<evidence type="ECO:0000256" key="8">
    <source>
        <dbReference type="ARBA" id="ARBA00022989"/>
    </source>
</evidence>
<dbReference type="AlphaFoldDB" id="A0A8C8E6K0"/>
<evidence type="ECO:0000256" key="1">
    <source>
        <dbReference type="ARBA" id="ARBA00004370"/>
    </source>
</evidence>
<keyword evidence="9" id="KW-0472">Membrane</keyword>
<protein>
    <recommendedName>
        <fullName evidence="10">E3 ubiquitin-protein ligase synoviolin-like TPR repeats domain-containing protein</fullName>
    </recommendedName>
</protein>